<reference evidence="11 12" key="1">
    <citation type="journal article" date="2016" name="Proc. Natl. Acad. Sci. U.S.A.">
        <title>Comparative genomics of biotechnologically important yeasts.</title>
        <authorList>
            <person name="Riley R."/>
            <person name="Haridas S."/>
            <person name="Wolfe K.H."/>
            <person name="Lopes M.R."/>
            <person name="Hittinger C.T."/>
            <person name="Goeker M."/>
            <person name="Salamov A.A."/>
            <person name="Wisecaver J.H."/>
            <person name="Long T.M."/>
            <person name="Calvey C.H."/>
            <person name="Aerts A.L."/>
            <person name="Barry K.W."/>
            <person name="Choi C."/>
            <person name="Clum A."/>
            <person name="Coughlan A.Y."/>
            <person name="Deshpande S."/>
            <person name="Douglass A.P."/>
            <person name="Hanson S.J."/>
            <person name="Klenk H.-P."/>
            <person name="LaButti K.M."/>
            <person name="Lapidus A."/>
            <person name="Lindquist E.A."/>
            <person name="Lipzen A.M."/>
            <person name="Meier-Kolthoff J.P."/>
            <person name="Ohm R.A."/>
            <person name="Otillar R.P."/>
            <person name="Pangilinan J.L."/>
            <person name="Peng Y."/>
            <person name="Rokas A."/>
            <person name="Rosa C.A."/>
            <person name="Scheuner C."/>
            <person name="Sibirny A.A."/>
            <person name="Slot J.C."/>
            <person name="Stielow J.B."/>
            <person name="Sun H."/>
            <person name="Kurtzman C.P."/>
            <person name="Blackwell M."/>
            <person name="Grigoriev I.V."/>
            <person name="Jeffries T.W."/>
        </authorList>
    </citation>
    <scope>NUCLEOTIDE SEQUENCE [LARGE SCALE GENOMIC DNA]</scope>
    <source>
        <strain evidence="12">ATCC 58044 / CBS 1984 / NCYC 433 / NRRL Y-366-8</strain>
    </source>
</reference>
<keyword evidence="4 9" id="KW-1133">Transmembrane helix</keyword>
<evidence type="ECO:0000313" key="12">
    <source>
        <dbReference type="Proteomes" id="UP000094112"/>
    </source>
</evidence>
<keyword evidence="12" id="KW-1185">Reference proteome</keyword>
<sequence>MVDSEDTDPSKDLSTTDYNPQVPEDEEKQQHLHNRQKHQRAPVQIGVNRRLTKIDSRIPQGTLAFEKSKVGDIKVEPGSFQFIFWFFIATEVPVITACIGPLANMISVAALVNRWRAGGEHNQDILDTPTVLSLNAISLALGCIANVSLILNFSQRLNYKVSQLLSVVCFMLGTIILLVAIIIAHIVYFKQGHYTKSEGFWFAVLTTILYSMCSLTCFMNFLGYLLGKYPAKLNLQISERGLIAYTFLLAVWFLWGAAMFSQLLHLSYGNGMYYCTTSLLTIGLGDITPFTNVTKGLSLVYSLSGVIILGLIIAMIRGVIVSSSAPIHLWNKVESERKKILNI</sequence>
<dbReference type="RefSeq" id="XP_019038431.1">
    <property type="nucleotide sequence ID" value="XM_019185794.1"/>
</dbReference>
<evidence type="ECO:0000256" key="3">
    <source>
        <dbReference type="ARBA" id="ARBA00022692"/>
    </source>
</evidence>
<evidence type="ECO:0000256" key="8">
    <source>
        <dbReference type="SAM" id="MobiDB-lite"/>
    </source>
</evidence>
<evidence type="ECO:0000256" key="5">
    <source>
        <dbReference type="ARBA" id="ARBA00023065"/>
    </source>
</evidence>
<dbReference type="PANTHER" id="PTHR11003:SF291">
    <property type="entry name" value="IP11374P"/>
    <property type="match status" value="1"/>
</dbReference>
<protein>
    <recommendedName>
        <fullName evidence="10">Potassium channel domain-containing protein</fullName>
    </recommendedName>
</protein>
<dbReference type="STRING" id="683960.A0A1E3P1Z9"/>
<evidence type="ECO:0000259" key="10">
    <source>
        <dbReference type="Pfam" id="PF07885"/>
    </source>
</evidence>
<evidence type="ECO:0000256" key="9">
    <source>
        <dbReference type="SAM" id="Phobius"/>
    </source>
</evidence>
<dbReference type="GO" id="GO:0015271">
    <property type="term" value="F:outward rectifier potassium channel activity"/>
    <property type="evidence" value="ECO:0007669"/>
    <property type="project" value="TreeGrafter"/>
</dbReference>
<feature type="region of interest" description="Disordered" evidence="8">
    <location>
        <begin position="1"/>
        <end position="40"/>
    </location>
</feature>
<dbReference type="GO" id="GO:0030322">
    <property type="term" value="P:stabilization of membrane potential"/>
    <property type="evidence" value="ECO:0007669"/>
    <property type="project" value="TreeGrafter"/>
</dbReference>
<dbReference type="GO" id="GO:0005886">
    <property type="term" value="C:plasma membrane"/>
    <property type="evidence" value="ECO:0007669"/>
    <property type="project" value="TreeGrafter"/>
</dbReference>
<evidence type="ECO:0000256" key="4">
    <source>
        <dbReference type="ARBA" id="ARBA00022989"/>
    </source>
</evidence>
<accession>A0A1E3P1Z9</accession>
<keyword evidence="3 9" id="KW-0812">Transmembrane</keyword>
<keyword evidence="6 9" id="KW-0472">Membrane</keyword>
<keyword evidence="5" id="KW-0406">Ion transport</keyword>
<evidence type="ECO:0000256" key="6">
    <source>
        <dbReference type="ARBA" id="ARBA00023136"/>
    </source>
</evidence>
<keyword evidence="2" id="KW-0813">Transport</keyword>
<dbReference type="GO" id="GO:0022841">
    <property type="term" value="F:potassium ion leak channel activity"/>
    <property type="evidence" value="ECO:0007669"/>
    <property type="project" value="TreeGrafter"/>
</dbReference>
<dbReference type="SUPFAM" id="SSF81324">
    <property type="entry name" value="Voltage-gated potassium channels"/>
    <property type="match status" value="1"/>
</dbReference>
<evidence type="ECO:0000256" key="1">
    <source>
        <dbReference type="ARBA" id="ARBA00004141"/>
    </source>
</evidence>
<dbReference type="AlphaFoldDB" id="A0A1E3P1Z9"/>
<dbReference type="PANTHER" id="PTHR11003">
    <property type="entry name" value="POTASSIUM CHANNEL, SUBFAMILY K"/>
    <property type="match status" value="1"/>
</dbReference>
<gene>
    <name evidence="11" type="ORF">WICANDRAFT_84846</name>
</gene>
<dbReference type="Pfam" id="PF07885">
    <property type="entry name" value="Ion_trans_2"/>
    <property type="match status" value="1"/>
</dbReference>
<dbReference type="Gene3D" id="1.10.287.70">
    <property type="match status" value="1"/>
</dbReference>
<feature type="transmembrane region" description="Helical" evidence="9">
    <location>
        <begin position="132"/>
        <end position="152"/>
    </location>
</feature>
<evidence type="ECO:0000256" key="7">
    <source>
        <dbReference type="ARBA" id="ARBA00023303"/>
    </source>
</evidence>
<evidence type="ECO:0000256" key="2">
    <source>
        <dbReference type="ARBA" id="ARBA00022448"/>
    </source>
</evidence>
<feature type="transmembrane region" description="Helical" evidence="9">
    <location>
        <begin position="164"/>
        <end position="188"/>
    </location>
</feature>
<dbReference type="InterPro" id="IPR013099">
    <property type="entry name" value="K_chnl_dom"/>
</dbReference>
<organism evidence="11 12">
    <name type="scientific">Wickerhamomyces anomalus (strain ATCC 58044 / CBS 1984 / NCYC 433 / NRRL Y-366-8)</name>
    <name type="common">Yeast</name>
    <name type="synonym">Hansenula anomala</name>
    <dbReference type="NCBI Taxonomy" id="683960"/>
    <lineage>
        <taxon>Eukaryota</taxon>
        <taxon>Fungi</taxon>
        <taxon>Dikarya</taxon>
        <taxon>Ascomycota</taxon>
        <taxon>Saccharomycotina</taxon>
        <taxon>Saccharomycetes</taxon>
        <taxon>Phaffomycetales</taxon>
        <taxon>Wickerhamomycetaceae</taxon>
        <taxon>Wickerhamomyces</taxon>
    </lineage>
</organism>
<dbReference type="Proteomes" id="UP000094112">
    <property type="component" value="Unassembled WGS sequence"/>
</dbReference>
<dbReference type="GeneID" id="30203040"/>
<feature type="domain" description="Potassium channel" evidence="10">
    <location>
        <begin position="248"/>
        <end position="319"/>
    </location>
</feature>
<dbReference type="EMBL" id="KV454211">
    <property type="protein sequence ID" value="ODQ59224.1"/>
    <property type="molecule type" value="Genomic_DNA"/>
</dbReference>
<dbReference type="InterPro" id="IPR003280">
    <property type="entry name" value="2pore_dom_K_chnl"/>
</dbReference>
<feature type="transmembrane region" description="Helical" evidence="9">
    <location>
        <begin position="82"/>
        <end position="112"/>
    </location>
</feature>
<evidence type="ECO:0000313" key="11">
    <source>
        <dbReference type="EMBL" id="ODQ59224.1"/>
    </source>
</evidence>
<dbReference type="OrthoDB" id="3980693at2759"/>
<comment type="subcellular location">
    <subcellularLocation>
        <location evidence="1">Membrane</location>
        <topology evidence="1">Multi-pass membrane protein</topology>
    </subcellularLocation>
</comment>
<proteinExistence type="predicted"/>
<feature type="transmembrane region" description="Helical" evidence="9">
    <location>
        <begin position="299"/>
        <end position="320"/>
    </location>
</feature>
<feature type="transmembrane region" description="Helical" evidence="9">
    <location>
        <begin position="200"/>
        <end position="222"/>
    </location>
</feature>
<name>A0A1E3P1Z9_WICAA</name>
<feature type="transmembrane region" description="Helical" evidence="9">
    <location>
        <begin position="242"/>
        <end position="264"/>
    </location>
</feature>
<feature type="compositionally biased region" description="Basic residues" evidence="8">
    <location>
        <begin position="31"/>
        <end position="40"/>
    </location>
</feature>
<keyword evidence="7" id="KW-0407">Ion channel</keyword>